<dbReference type="EMBL" id="CM055098">
    <property type="protein sequence ID" value="KAJ7550945.1"/>
    <property type="molecule type" value="Genomic_DNA"/>
</dbReference>
<dbReference type="Proteomes" id="UP001162992">
    <property type="component" value="Chromosome 7"/>
</dbReference>
<gene>
    <name evidence="1" type="ORF">O6H91_07G126100</name>
</gene>
<reference evidence="2" key="1">
    <citation type="journal article" date="2024" name="Proc. Natl. Acad. Sci. U.S.A.">
        <title>Extraordinary preservation of gene collinearity over three hundred million years revealed in homosporous lycophytes.</title>
        <authorList>
            <person name="Li C."/>
            <person name="Wickell D."/>
            <person name="Kuo L.Y."/>
            <person name="Chen X."/>
            <person name="Nie B."/>
            <person name="Liao X."/>
            <person name="Peng D."/>
            <person name="Ji J."/>
            <person name="Jenkins J."/>
            <person name="Williams M."/>
            <person name="Shu S."/>
            <person name="Plott C."/>
            <person name="Barry K."/>
            <person name="Rajasekar S."/>
            <person name="Grimwood J."/>
            <person name="Han X."/>
            <person name="Sun S."/>
            <person name="Hou Z."/>
            <person name="He W."/>
            <person name="Dai G."/>
            <person name="Sun C."/>
            <person name="Schmutz J."/>
            <person name="Leebens-Mack J.H."/>
            <person name="Li F.W."/>
            <person name="Wang L."/>
        </authorList>
    </citation>
    <scope>NUCLEOTIDE SEQUENCE [LARGE SCALE GENOMIC DNA]</scope>
    <source>
        <strain evidence="2">cv. PW_Plant_1</strain>
    </source>
</reference>
<proteinExistence type="predicted"/>
<accession>A0ACC2D9R4</accession>
<evidence type="ECO:0000313" key="2">
    <source>
        <dbReference type="Proteomes" id="UP001162992"/>
    </source>
</evidence>
<organism evidence="1 2">
    <name type="scientific">Diphasiastrum complanatum</name>
    <name type="common">Issler's clubmoss</name>
    <name type="synonym">Lycopodium complanatum</name>
    <dbReference type="NCBI Taxonomy" id="34168"/>
    <lineage>
        <taxon>Eukaryota</taxon>
        <taxon>Viridiplantae</taxon>
        <taxon>Streptophyta</taxon>
        <taxon>Embryophyta</taxon>
        <taxon>Tracheophyta</taxon>
        <taxon>Lycopodiopsida</taxon>
        <taxon>Lycopodiales</taxon>
        <taxon>Lycopodiaceae</taxon>
        <taxon>Lycopodioideae</taxon>
        <taxon>Diphasiastrum</taxon>
    </lineage>
</organism>
<protein>
    <submittedName>
        <fullName evidence="1">Uncharacterized protein</fullName>
    </submittedName>
</protein>
<sequence length="59" mass="6567">MDWCAPSTLVLCTSHTFCLHFATCAVSIVSLDLRKCGYFKIVLSFGKSRLKVQGAGIRW</sequence>
<evidence type="ECO:0000313" key="1">
    <source>
        <dbReference type="EMBL" id="KAJ7550945.1"/>
    </source>
</evidence>
<name>A0ACC2D9R4_DIPCM</name>
<keyword evidence="2" id="KW-1185">Reference proteome</keyword>
<comment type="caution">
    <text evidence="1">The sequence shown here is derived from an EMBL/GenBank/DDBJ whole genome shotgun (WGS) entry which is preliminary data.</text>
</comment>